<accession>A0A8S1N4U1</accession>
<sequence length="495" mass="58879">MQKHIILALISIFDDKCNFNITFQYIHLLILILKISTPLLKLKQSFFQSISKYSYFFLFAQKKQNQLKRNFKLKKIQINISSFDHLQIIRETISQQQLIQKYINFHSEYQQQERKQLFNSSIARELNQTGIAVYLGLFQAQIYIFKIVYPLLKITFLKRKRLKKNILSIQKGFINYFLNNRKKQISDLSIVQFFKCEKYKHDSVSALNLLIKATGYQISSDIKRKFLIQKRKQLNLNIIIAKKSILYCQQFMRILLEQKYIRVALLVLILFELDLTLNYLPQLSFVDVLQNKTQKSIKVDKVVFQKSTKLQNQLLNQFRFFVGIIKFKYHSFNQKDKGYLNEEAKQFIKGFNFSAIKSIKKQLNPYSKAQNQLQTNDKHQMKTKTKIDQNKLEIKRKKNIQQIQNMVESIIDVEALNEEQHIQQDSQVLAQLFQSNINQDSLDHIKLHEKDNQRIRHVDGKKKQMLVDSSVCLKRNNQKQKIKKDLQKKKPQKGK</sequence>
<dbReference type="AlphaFoldDB" id="A0A8S1N4U1"/>
<evidence type="ECO:0000256" key="1">
    <source>
        <dbReference type="SAM" id="MobiDB-lite"/>
    </source>
</evidence>
<dbReference type="Proteomes" id="UP000688137">
    <property type="component" value="Unassembled WGS sequence"/>
</dbReference>
<dbReference type="EMBL" id="CAJJDM010000076">
    <property type="protein sequence ID" value="CAD8085141.1"/>
    <property type="molecule type" value="Genomic_DNA"/>
</dbReference>
<comment type="caution">
    <text evidence="2">The sequence shown here is derived from an EMBL/GenBank/DDBJ whole genome shotgun (WGS) entry which is preliminary data.</text>
</comment>
<organism evidence="2 3">
    <name type="scientific">Paramecium primaurelia</name>
    <dbReference type="NCBI Taxonomy" id="5886"/>
    <lineage>
        <taxon>Eukaryota</taxon>
        <taxon>Sar</taxon>
        <taxon>Alveolata</taxon>
        <taxon>Ciliophora</taxon>
        <taxon>Intramacronucleata</taxon>
        <taxon>Oligohymenophorea</taxon>
        <taxon>Peniculida</taxon>
        <taxon>Parameciidae</taxon>
        <taxon>Paramecium</taxon>
    </lineage>
</organism>
<evidence type="ECO:0000313" key="2">
    <source>
        <dbReference type="EMBL" id="CAD8085141.1"/>
    </source>
</evidence>
<feature type="region of interest" description="Disordered" evidence="1">
    <location>
        <begin position="476"/>
        <end position="495"/>
    </location>
</feature>
<proteinExistence type="predicted"/>
<gene>
    <name evidence="2" type="ORF">PPRIM_AZ9-3.1.T0730186</name>
</gene>
<reference evidence="2" key="1">
    <citation type="submission" date="2021-01" db="EMBL/GenBank/DDBJ databases">
        <authorList>
            <consortium name="Genoscope - CEA"/>
            <person name="William W."/>
        </authorList>
    </citation>
    <scope>NUCLEOTIDE SEQUENCE</scope>
</reference>
<protein>
    <submittedName>
        <fullName evidence="2">Uncharacterized protein</fullName>
    </submittedName>
</protein>
<evidence type="ECO:0000313" key="3">
    <source>
        <dbReference type="Proteomes" id="UP000688137"/>
    </source>
</evidence>
<keyword evidence="3" id="KW-1185">Reference proteome</keyword>
<name>A0A8S1N4U1_PARPR</name>